<feature type="transmembrane region" description="Helical" evidence="6">
    <location>
        <begin position="9"/>
        <end position="29"/>
    </location>
</feature>
<organism evidence="8 9">
    <name type="scientific">Kordia algicida OT-1</name>
    <dbReference type="NCBI Taxonomy" id="391587"/>
    <lineage>
        <taxon>Bacteria</taxon>
        <taxon>Pseudomonadati</taxon>
        <taxon>Bacteroidota</taxon>
        <taxon>Flavobacteriia</taxon>
        <taxon>Flavobacteriales</taxon>
        <taxon>Flavobacteriaceae</taxon>
        <taxon>Kordia</taxon>
    </lineage>
</organism>
<dbReference type="EMBL" id="ABIB01000001">
    <property type="protein sequence ID" value="EDP98493.1"/>
    <property type="molecule type" value="Genomic_DNA"/>
</dbReference>
<protein>
    <submittedName>
        <fullName evidence="8">Predicted permease</fullName>
    </submittedName>
</protein>
<evidence type="ECO:0000256" key="2">
    <source>
        <dbReference type="ARBA" id="ARBA00007362"/>
    </source>
</evidence>
<reference evidence="8 9" key="1">
    <citation type="journal article" date="2011" name="J. Bacteriol.">
        <title>Genome sequence of the algicidal bacterium Kordia algicida OT-1.</title>
        <authorList>
            <person name="Lee H.S."/>
            <person name="Kang S.G."/>
            <person name="Kwon K.K."/>
            <person name="Lee J.H."/>
            <person name="Kim S.J."/>
        </authorList>
    </citation>
    <scope>NUCLEOTIDE SEQUENCE [LARGE SCALE GENOMIC DNA]</scope>
    <source>
        <strain evidence="8 9">OT-1</strain>
    </source>
</reference>
<keyword evidence="4 6" id="KW-1133">Transmembrane helix</keyword>
<dbReference type="Gene3D" id="1.10.3730.20">
    <property type="match status" value="1"/>
</dbReference>
<proteinExistence type="inferred from homology"/>
<feature type="domain" description="EamA" evidence="7">
    <location>
        <begin position="9"/>
        <end position="137"/>
    </location>
</feature>
<gene>
    <name evidence="8" type="ORF">KAOT1_14787</name>
</gene>
<name>A9DL69_9FLAO</name>
<feature type="transmembrane region" description="Helical" evidence="6">
    <location>
        <begin position="176"/>
        <end position="199"/>
    </location>
</feature>
<feature type="transmembrane region" description="Helical" evidence="6">
    <location>
        <begin position="211"/>
        <end position="232"/>
    </location>
</feature>
<feature type="domain" description="EamA" evidence="7">
    <location>
        <begin position="151"/>
        <end position="287"/>
    </location>
</feature>
<comment type="similarity">
    <text evidence="2">Belongs to the EamA transporter family.</text>
</comment>
<evidence type="ECO:0000256" key="1">
    <source>
        <dbReference type="ARBA" id="ARBA00004141"/>
    </source>
</evidence>
<comment type="subcellular location">
    <subcellularLocation>
        <location evidence="1">Membrane</location>
        <topology evidence="1">Multi-pass membrane protein</topology>
    </subcellularLocation>
</comment>
<dbReference type="SUPFAM" id="SSF103481">
    <property type="entry name" value="Multidrug resistance efflux transporter EmrE"/>
    <property type="match status" value="2"/>
</dbReference>
<dbReference type="Proteomes" id="UP000002945">
    <property type="component" value="Unassembled WGS sequence"/>
</dbReference>
<dbReference type="eggNOG" id="COG0697">
    <property type="taxonomic scope" value="Bacteria"/>
</dbReference>
<dbReference type="HOGENOM" id="CLU_033863_5_2_10"/>
<evidence type="ECO:0000256" key="4">
    <source>
        <dbReference type="ARBA" id="ARBA00022989"/>
    </source>
</evidence>
<dbReference type="InterPro" id="IPR037185">
    <property type="entry name" value="EmrE-like"/>
</dbReference>
<feature type="transmembrane region" description="Helical" evidence="6">
    <location>
        <begin position="124"/>
        <end position="143"/>
    </location>
</feature>
<keyword evidence="3 6" id="KW-0812">Transmembrane</keyword>
<dbReference type="OrthoDB" id="1117213at2"/>
<sequence>MDVSKLKWIYLSLLSLIWGSSFILIDLAMDGLTPIQVGSLRVVVTGIFILSAGANKIKLIESKQWKWIFWTALAGSLFPMFLFAIAQDQLDSSVASMLNSLVPLHTIVFGVLFFGVVVQKRQIFGVLIGLIGALVLVFAGAEFNPNQNYWYSIFILLATIGYGLNVNIIKRYLNDLNAIAIVAGNFVIITIPGLIILWYTGFFETILENEAMQIALGYVAILSLFGSAIAKVIYSRLVQISSPVFASSVTYTMPVVAIFWGVIFGEKLSLYQLLGGVIILLGVYLVNNTKKKKT</sequence>
<feature type="transmembrane region" description="Helical" evidence="6">
    <location>
        <begin position="149"/>
        <end position="169"/>
    </location>
</feature>
<dbReference type="AlphaFoldDB" id="A9DL69"/>
<dbReference type="RefSeq" id="WP_007095504.1">
    <property type="nucleotide sequence ID" value="NZ_CP142125.1"/>
</dbReference>
<dbReference type="Pfam" id="PF00892">
    <property type="entry name" value="EamA"/>
    <property type="match status" value="2"/>
</dbReference>
<feature type="transmembrane region" description="Helical" evidence="6">
    <location>
        <begin position="244"/>
        <end position="263"/>
    </location>
</feature>
<evidence type="ECO:0000259" key="7">
    <source>
        <dbReference type="Pfam" id="PF00892"/>
    </source>
</evidence>
<dbReference type="PANTHER" id="PTHR32322">
    <property type="entry name" value="INNER MEMBRANE TRANSPORTER"/>
    <property type="match status" value="1"/>
</dbReference>
<evidence type="ECO:0000256" key="6">
    <source>
        <dbReference type="SAM" id="Phobius"/>
    </source>
</evidence>
<feature type="transmembrane region" description="Helical" evidence="6">
    <location>
        <begin position="67"/>
        <end position="86"/>
    </location>
</feature>
<feature type="transmembrane region" description="Helical" evidence="6">
    <location>
        <begin position="35"/>
        <end position="55"/>
    </location>
</feature>
<feature type="transmembrane region" description="Helical" evidence="6">
    <location>
        <begin position="269"/>
        <end position="286"/>
    </location>
</feature>
<evidence type="ECO:0000313" key="8">
    <source>
        <dbReference type="EMBL" id="EDP98493.1"/>
    </source>
</evidence>
<accession>A9DL69</accession>
<dbReference type="GO" id="GO:0016020">
    <property type="term" value="C:membrane"/>
    <property type="evidence" value="ECO:0007669"/>
    <property type="project" value="UniProtKB-SubCell"/>
</dbReference>
<evidence type="ECO:0000256" key="5">
    <source>
        <dbReference type="ARBA" id="ARBA00023136"/>
    </source>
</evidence>
<keyword evidence="5 6" id="KW-0472">Membrane</keyword>
<evidence type="ECO:0000313" key="9">
    <source>
        <dbReference type="Proteomes" id="UP000002945"/>
    </source>
</evidence>
<feature type="transmembrane region" description="Helical" evidence="6">
    <location>
        <begin position="98"/>
        <end position="117"/>
    </location>
</feature>
<evidence type="ECO:0000256" key="3">
    <source>
        <dbReference type="ARBA" id="ARBA00022692"/>
    </source>
</evidence>
<keyword evidence="9" id="KW-1185">Reference proteome</keyword>
<dbReference type="STRING" id="391587.KAOT1_14787"/>
<dbReference type="PANTHER" id="PTHR32322:SF2">
    <property type="entry name" value="EAMA DOMAIN-CONTAINING PROTEIN"/>
    <property type="match status" value="1"/>
</dbReference>
<comment type="caution">
    <text evidence="8">The sequence shown here is derived from an EMBL/GenBank/DDBJ whole genome shotgun (WGS) entry which is preliminary data.</text>
</comment>
<dbReference type="InterPro" id="IPR000620">
    <property type="entry name" value="EamA_dom"/>
</dbReference>
<dbReference type="InterPro" id="IPR050638">
    <property type="entry name" value="AA-Vitamin_Transporters"/>
</dbReference>